<evidence type="ECO:0000256" key="5">
    <source>
        <dbReference type="ARBA" id="ARBA00035479"/>
    </source>
</evidence>
<dbReference type="InterPro" id="IPR001021">
    <property type="entry name" value="Ribosomal_bL25_long"/>
</dbReference>
<dbReference type="InterPro" id="IPR020930">
    <property type="entry name" value="Ribosomal_uL5_bac-type"/>
</dbReference>
<evidence type="ECO:0000256" key="3">
    <source>
        <dbReference type="ARBA" id="ARBA00022980"/>
    </source>
</evidence>
<accession>A0ABP9V3T0</accession>
<comment type="caution">
    <text evidence="8">The sequence shown here is derived from an EMBL/GenBank/DDBJ whole genome shotgun (WGS) entry which is preliminary data.</text>
</comment>
<dbReference type="PANTHER" id="PTHR33284:SF1">
    <property type="entry name" value="RIBOSOMAL PROTEIN L25_GLN-TRNA SYNTHETASE, ANTI-CODON-BINDING DOMAIN-CONTAINING PROTEIN"/>
    <property type="match status" value="1"/>
</dbReference>
<name>A0ABP9V3T0_9BACT</name>
<dbReference type="EMBL" id="BAABRL010000009">
    <property type="protein sequence ID" value="GAA5496655.1"/>
    <property type="molecule type" value="Genomic_DNA"/>
</dbReference>
<dbReference type="PANTHER" id="PTHR33284">
    <property type="entry name" value="RIBOSOMAL PROTEIN L25/GLN-TRNA SYNTHETASE, ANTI-CODON-BINDING DOMAIN-CONTAINING PROTEIN"/>
    <property type="match status" value="1"/>
</dbReference>
<evidence type="ECO:0000259" key="6">
    <source>
        <dbReference type="Pfam" id="PF01386"/>
    </source>
</evidence>
<gene>
    <name evidence="8" type="primary">ctc</name>
    <name evidence="8" type="ORF">Rhal01_02840</name>
</gene>
<dbReference type="Gene3D" id="2.40.240.10">
    <property type="entry name" value="Ribosomal Protein L25, Chain P"/>
    <property type="match status" value="1"/>
</dbReference>
<protein>
    <recommendedName>
        <fullName evidence="5">50S ribosomal protein L25</fullName>
    </recommendedName>
</protein>
<dbReference type="InterPro" id="IPR020056">
    <property type="entry name" value="Rbsml_bL25/Gln-tRNA_synth_N"/>
</dbReference>
<dbReference type="NCBIfam" id="TIGR00731">
    <property type="entry name" value="bL25_bact_ctc"/>
    <property type="match status" value="1"/>
</dbReference>
<dbReference type="Pfam" id="PF01386">
    <property type="entry name" value="Ribosomal_L25p"/>
    <property type="match status" value="1"/>
</dbReference>
<evidence type="ECO:0000313" key="8">
    <source>
        <dbReference type="EMBL" id="GAA5496655.1"/>
    </source>
</evidence>
<dbReference type="Proteomes" id="UP001424741">
    <property type="component" value="Unassembled WGS sequence"/>
</dbReference>
<dbReference type="InterPro" id="IPR037121">
    <property type="entry name" value="Ribosomal_bL25_C"/>
</dbReference>
<dbReference type="InterPro" id="IPR011035">
    <property type="entry name" value="Ribosomal_bL25/Gln-tRNA_synth"/>
</dbReference>
<evidence type="ECO:0000256" key="2">
    <source>
        <dbReference type="ARBA" id="ARBA00022884"/>
    </source>
</evidence>
<keyword evidence="3" id="KW-0689">Ribosomal protein</keyword>
<evidence type="ECO:0000259" key="7">
    <source>
        <dbReference type="Pfam" id="PF14693"/>
    </source>
</evidence>
<dbReference type="CDD" id="cd00495">
    <property type="entry name" value="Ribosomal_L25_TL5_CTC"/>
    <property type="match status" value="1"/>
</dbReference>
<evidence type="ECO:0000313" key="9">
    <source>
        <dbReference type="Proteomes" id="UP001424741"/>
    </source>
</evidence>
<keyword evidence="9" id="KW-1185">Reference proteome</keyword>
<keyword evidence="2" id="KW-0694">RNA-binding</keyword>
<sequence length="175" mass="18900">MRREGFVPSVVYGAVENQNVKVHAKTFRDMLNEHPSSQILVNLKVEDQPEKLVFIQDIQFDALTGAILHADFRAVTEDTTITAKLPIKLNGEPKGVKIGGLLEQLVHSMKVKSLPKDLPLTINADVSHLDVSDNLTVGDINFPEGVTPTLDSKVLVALVAKTRAAQSAQGAAAAK</sequence>
<feature type="domain" description="Large ribosomal subunit protein bL25 beta" evidence="7">
    <location>
        <begin position="81"/>
        <end position="162"/>
    </location>
</feature>
<proteinExistence type="predicted"/>
<evidence type="ECO:0000256" key="4">
    <source>
        <dbReference type="ARBA" id="ARBA00023274"/>
    </source>
</evidence>
<reference evidence="8 9" key="1">
    <citation type="submission" date="2024-02" db="EMBL/GenBank/DDBJ databases">
        <title>Rubritalea halochordaticola NBRC 107102.</title>
        <authorList>
            <person name="Ichikawa N."/>
            <person name="Katano-Makiyama Y."/>
            <person name="Hidaka K."/>
        </authorList>
    </citation>
    <scope>NUCLEOTIDE SEQUENCE [LARGE SCALE GENOMIC DNA]</scope>
    <source>
        <strain evidence="8 9">NBRC 107102</strain>
    </source>
</reference>
<dbReference type="InterPro" id="IPR020057">
    <property type="entry name" value="Ribosomal_bL25_b-dom"/>
</dbReference>
<dbReference type="InterPro" id="IPR029751">
    <property type="entry name" value="Ribosomal_L25_dom"/>
</dbReference>
<organism evidence="8 9">
    <name type="scientific">Rubritalea halochordaticola</name>
    <dbReference type="NCBI Taxonomy" id="714537"/>
    <lineage>
        <taxon>Bacteria</taxon>
        <taxon>Pseudomonadati</taxon>
        <taxon>Verrucomicrobiota</taxon>
        <taxon>Verrucomicrobiia</taxon>
        <taxon>Verrucomicrobiales</taxon>
        <taxon>Rubritaleaceae</taxon>
        <taxon>Rubritalea</taxon>
    </lineage>
</organism>
<dbReference type="SUPFAM" id="SSF50715">
    <property type="entry name" value="Ribosomal protein L25-like"/>
    <property type="match status" value="1"/>
</dbReference>
<dbReference type="Gene3D" id="2.170.120.20">
    <property type="entry name" value="Ribosomal protein L25, beta domain"/>
    <property type="match status" value="1"/>
</dbReference>
<keyword evidence="4" id="KW-0687">Ribonucleoprotein</keyword>
<keyword evidence="1" id="KW-0699">rRNA-binding</keyword>
<feature type="domain" description="Large ribosomal subunit protein bL25 L25" evidence="6">
    <location>
        <begin position="1"/>
        <end position="72"/>
    </location>
</feature>
<dbReference type="Pfam" id="PF14693">
    <property type="entry name" value="Ribosomal_TL5_C"/>
    <property type="match status" value="1"/>
</dbReference>
<evidence type="ECO:0000256" key="1">
    <source>
        <dbReference type="ARBA" id="ARBA00022730"/>
    </source>
</evidence>